<evidence type="ECO:0000313" key="1">
    <source>
        <dbReference type="EMBL" id="EHO17012.1"/>
    </source>
</evidence>
<evidence type="ECO:0000313" key="2">
    <source>
        <dbReference type="Proteomes" id="UP000018466"/>
    </source>
</evidence>
<dbReference type="Pfam" id="PF14277">
    <property type="entry name" value="DUF4364"/>
    <property type="match status" value="1"/>
</dbReference>
<protein>
    <recommendedName>
        <fullName evidence="3">DUF4364 family protein</fullName>
    </recommendedName>
</protein>
<name>A0AA36Y4Z6_9FIRM</name>
<dbReference type="GeneID" id="86940391"/>
<reference evidence="1 2" key="1">
    <citation type="submission" date="2011-10" db="EMBL/GenBank/DDBJ databases">
        <title>The Genome Sequence of Lachnospiraceae bacterium ACC2.</title>
        <authorList>
            <consortium name="The Broad Institute Genome Sequencing Platform"/>
            <person name="Earl A."/>
            <person name="Ward D."/>
            <person name="Feldgarden M."/>
            <person name="Gevers D."/>
            <person name="Sizova M."/>
            <person name="Hazen A."/>
            <person name="Epstein S."/>
            <person name="Young S.K."/>
            <person name="Zeng Q."/>
            <person name="Gargeya S."/>
            <person name="Fitzgerald M."/>
            <person name="Haas B."/>
            <person name="Abouelleil A."/>
            <person name="Alvarado L."/>
            <person name="Arachchi H.M."/>
            <person name="Berlin A."/>
            <person name="Brown A."/>
            <person name="Chapman S.B."/>
            <person name="Chen Z."/>
            <person name="Dunbar C."/>
            <person name="Freedman E."/>
            <person name="Gearin G."/>
            <person name="Goldberg J."/>
            <person name="Griggs A."/>
            <person name="Gujja S."/>
            <person name="Heiman D."/>
            <person name="Howarth C."/>
            <person name="Larson L."/>
            <person name="Lui A."/>
            <person name="MacDonald P.J.P."/>
            <person name="Montmayeur A."/>
            <person name="Murphy C."/>
            <person name="Neiman D."/>
            <person name="Pearson M."/>
            <person name="Priest M."/>
            <person name="Roberts A."/>
            <person name="Saif S."/>
            <person name="Shea T."/>
            <person name="Shenoy N."/>
            <person name="Sisk P."/>
            <person name="Stolte C."/>
            <person name="Sykes S."/>
            <person name="Wortman J."/>
            <person name="Nusbaum C."/>
            <person name="Birren B."/>
        </authorList>
    </citation>
    <scope>NUCLEOTIDE SEQUENCE [LARGE SCALE GENOMIC DNA]</scope>
    <source>
        <strain evidence="1 2">ACC2</strain>
    </source>
</reference>
<evidence type="ECO:0008006" key="3">
    <source>
        <dbReference type="Google" id="ProtNLM"/>
    </source>
</evidence>
<gene>
    <name evidence="1" type="ORF">HMPREF9623_00611</name>
</gene>
<dbReference type="InterPro" id="IPR025374">
    <property type="entry name" value="DUF4364"/>
</dbReference>
<dbReference type="Proteomes" id="UP000018466">
    <property type="component" value="Unassembled WGS sequence"/>
</dbReference>
<organism evidence="1 2">
    <name type="scientific">Stomatobaculum longum</name>
    <dbReference type="NCBI Taxonomy" id="796942"/>
    <lineage>
        <taxon>Bacteria</taxon>
        <taxon>Bacillati</taxon>
        <taxon>Bacillota</taxon>
        <taxon>Clostridia</taxon>
        <taxon>Lachnospirales</taxon>
        <taxon>Lachnospiraceae</taxon>
        <taxon>Stomatobaculum</taxon>
    </lineage>
</organism>
<dbReference type="RefSeq" id="WP_009532444.1">
    <property type="nucleotide sequence ID" value="NZ_CAJPPX010000108.1"/>
</dbReference>
<comment type="caution">
    <text evidence="1">The sequence shown here is derived from an EMBL/GenBank/DDBJ whole genome shotgun (WGS) entry which is preliminary data.</text>
</comment>
<keyword evidence="2" id="KW-1185">Reference proteome</keyword>
<accession>A0AA36Y4Z6</accession>
<sequence>MLSEPMTLYKLMILYLLKRVNVALSENMISEFFLSREYTGYFTLKQALSELGESGLIQLHRTRNASRYSVTEEGVQTLSFFGKRLSPEILADIDRFLRENRFQIRNELSVHADYYPAGQTGYRVHCEVTEGKNSLFSVELTAPEEAQAIEMCRRFSLCSGEVYRLLLKELLQAD</sequence>
<proteinExistence type="predicted"/>
<dbReference type="AlphaFoldDB" id="A0AA36Y4Z6"/>
<dbReference type="EMBL" id="AGEL01000006">
    <property type="protein sequence ID" value="EHO17012.1"/>
    <property type="molecule type" value="Genomic_DNA"/>
</dbReference>